<evidence type="ECO:0000256" key="1">
    <source>
        <dbReference type="SAM" id="Phobius"/>
    </source>
</evidence>
<feature type="transmembrane region" description="Helical" evidence="1">
    <location>
        <begin position="237"/>
        <end position="256"/>
    </location>
</feature>
<feature type="transmembrane region" description="Helical" evidence="1">
    <location>
        <begin position="82"/>
        <end position="100"/>
    </location>
</feature>
<dbReference type="Proteomes" id="UP000179219">
    <property type="component" value="Unassembled WGS sequence"/>
</dbReference>
<evidence type="ECO:0000313" key="2">
    <source>
        <dbReference type="EMBL" id="OGM08622.1"/>
    </source>
</evidence>
<organism evidence="2 3">
    <name type="scientific">Candidatus Woesebacteria bacterium RBG_13_34_9</name>
    <dbReference type="NCBI Taxonomy" id="1802477"/>
    <lineage>
        <taxon>Bacteria</taxon>
        <taxon>Candidatus Woeseibacteriota</taxon>
    </lineage>
</organism>
<feature type="transmembrane region" description="Helical" evidence="1">
    <location>
        <begin position="205"/>
        <end position="225"/>
    </location>
</feature>
<dbReference type="AlphaFoldDB" id="A0A1F7X0L6"/>
<comment type="caution">
    <text evidence="2">The sequence shown here is derived from an EMBL/GenBank/DDBJ whole genome shotgun (WGS) entry which is preliminary data.</text>
</comment>
<feature type="transmembrane region" description="Helical" evidence="1">
    <location>
        <begin position="7"/>
        <end position="24"/>
    </location>
</feature>
<proteinExistence type="predicted"/>
<keyword evidence="1" id="KW-1133">Transmembrane helix</keyword>
<gene>
    <name evidence="2" type="ORF">A2159_03680</name>
</gene>
<protein>
    <submittedName>
        <fullName evidence="2">Uncharacterized protein</fullName>
    </submittedName>
</protein>
<keyword evidence="1" id="KW-0472">Membrane</keyword>
<evidence type="ECO:0000313" key="3">
    <source>
        <dbReference type="Proteomes" id="UP000179219"/>
    </source>
</evidence>
<feature type="transmembrane region" description="Helical" evidence="1">
    <location>
        <begin position="120"/>
        <end position="140"/>
    </location>
</feature>
<feature type="transmembrane region" description="Helical" evidence="1">
    <location>
        <begin position="55"/>
        <end position="76"/>
    </location>
</feature>
<feature type="transmembrane region" description="Helical" evidence="1">
    <location>
        <begin position="146"/>
        <end position="166"/>
    </location>
</feature>
<feature type="transmembrane region" description="Helical" evidence="1">
    <location>
        <begin position="30"/>
        <end position="48"/>
    </location>
</feature>
<name>A0A1F7X0L6_9BACT</name>
<accession>A0A1F7X0L6</accession>
<dbReference type="EMBL" id="MGFP01000042">
    <property type="protein sequence ID" value="OGM08622.1"/>
    <property type="molecule type" value="Genomic_DNA"/>
</dbReference>
<feature type="transmembrane region" description="Helical" evidence="1">
    <location>
        <begin position="178"/>
        <end position="199"/>
    </location>
</feature>
<reference evidence="2 3" key="1">
    <citation type="journal article" date="2016" name="Nat. Commun.">
        <title>Thousands of microbial genomes shed light on interconnected biogeochemical processes in an aquifer system.</title>
        <authorList>
            <person name="Anantharaman K."/>
            <person name="Brown C.T."/>
            <person name="Hug L.A."/>
            <person name="Sharon I."/>
            <person name="Castelle C.J."/>
            <person name="Probst A.J."/>
            <person name="Thomas B.C."/>
            <person name="Singh A."/>
            <person name="Wilkins M.J."/>
            <person name="Karaoz U."/>
            <person name="Brodie E.L."/>
            <person name="Williams K.H."/>
            <person name="Hubbard S.S."/>
            <person name="Banfield J.F."/>
        </authorList>
    </citation>
    <scope>NUCLEOTIDE SEQUENCE [LARGE SCALE GENOMIC DNA]</scope>
</reference>
<sequence length="257" mass="29218">MTKNRKIIISSFLLTVLFVTNQFFQGNEKYIAIAILGIFVALTFYWSLKEGINLNATLLTFILPIFFSIGSGLFWLLLPANIITRILVVISFLVGIYAIFKTENIFTVAVMRRIPLTRAAKGIGFALTLTTCSFIMGTIFSFRREIFFNGILVFLLSFPLFLQGYWSSLLTLNIPKKLIIWSLVSSFSLAQVALVLYFWPISVFVASLFLTICVYVALGLGQLELEERLFFQNIREYLVIGILVFFIIFIFGARWGG</sequence>
<keyword evidence="1" id="KW-0812">Transmembrane</keyword>